<dbReference type="Pfam" id="PF04386">
    <property type="entry name" value="SspB"/>
    <property type="match status" value="1"/>
</dbReference>
<sequence length="171" mass="18931">MGQDHIRYDILAQDALRGVIRKVLTEVAATGHLPGEHHFFITFLTGAPGVRISQHLKSKYPEQMTIVVQHQFWELKVSEAGFEIGLSFSDTPERLVIPFNAIRGFYDPSVNFELEFDVATAEEEEAESAEITAYPVPETDGEVPPKDPEKSGDAKNGGGSVVSLDSFRKKN</sequence>
<gene>
    <name evidence="2" type="ORF">GFB56_16570</name>
</gene>
<reference evidence="2 3" key="1">
    <citation type="submission" date="2020-01" db="EMBL/GenBank/DDBJ databases">
        <title>Draft genome assembly of Ensifer adhaerens T173.</title>
        <authorList>
            <person name="Craig J.E."/>
            <person name="Stinchcombe J.R."/>
        </authorList>
    </citation>
    <scope>NUCLEOTIDE SEQUENCE [LARGE SCALE GENOMIC DNA]</scope>
    <source>
        <strain evidence="2 3">T173</strain>
    </source>
</reference>
<dbReference type="Gene3D" id="2.30.30.220">
    <property type="entry name" value="SspB-like"/>
    <property type="match status" value="1"/>
</dbReference>
<dbReference type="RefSeq" id="WP_025427677.1">
    <property type="nucleotide sequence ID" value="NZ_CP083370.1"/>
</dbReference>
<organism evidence="2 3">
    <name type="scientific">Ensifer canadensis</name>
    <dbReference type="NCBI Taxonomy" id="555315"/>
    <lineage>
        <taxon>Bacteria</taxon>
        <taxon>Pseudomonadati</taxon>
        <taxon>Pseudomonadota</taxon>
        <taxon>Alphaproteobacteria</taxon>
        <taxon>Hyphomicrobiales</taxon>
        <taxon>Rhizobiaceae</taxon>
        <taxon>Sinorhizobium/Ensifer group</taxon>
        <taxon>Ensifer</taxon>
    </lineage>
</organism>
<dbReference type="EMBL" id="WXFA01000009">
    <property type="protein sequence ID" value="MBM3092416.1"/>
    <property type="molecule type" value="Genomic_DNA"/>
</dbReference>
<evidence type="ECO:0000256" key="1">
    <source>
        <dbReference type="SAM" id="MobiDB-lite"/>
    </source>
</evidence>
<feature type="compositionally biased region" description="Basic and acidic residues" evidence="1">
    <location>
        <begin position="143"/>
        <end position="153"/>
    </location>
</feature>
<proteinExistence type="predicted"/>
<evidence type="ECO:0000313" key="2">
    <source>
        <dbReference type="EMBL" id="MBM3092416.1"/>
    </source>
</evidence>
<dbReference type="InterPro" id="IPR007481">
    <property type="entry name" value="SspB"/>
</dbReference>
<keyword evidence="3" id="KW-1185">Reference proteome</keyword>
<accession>A0AAW4FMD9</accession>
<feature type="region of interest" description="Disordered" evidence="1">
    <location>
        <begin position="124"/>
        <end position="171"/>
    </location>
</feature>
<name>A0AAW4FMD9_9HYPH</name>
<evidence type="ECO:0008006" key="4">
    <source>
        <dbReference type="Google" id="ProtNLM"/>
    </source>
</evidence>
<evidence type="ECO:0000313" key="3">
    <source>
        <dbReference type="Proteomes" id="UP000744980"/>
    </source>
</evidence>
<dbReference type="Proteomes" id="UP000744980">
    <property type="component" value="Unassembled WGS sequence"/>
</dbReference>
<comment type="caution">
    <text evidence="2">The sequence shown here is derived from an EMBL/GenBank/DDBJ whole genome shotgun (WGS) entry which is preliminary data.</text>
</comment>
<dbReference type="InterPro" id="IPR036760">
    <property type="entry name" value="SspB-like_sf"/>
</dbReference>
<protein>
    <recommendedName>
        <fullName evidence="4">Stringent starvation protein B</fullName>
    </recommendedName>
</protein>
<dbReference type="AlphaFoldDB" id="A0AAW4FMD9"/>
<dbReference type="SUPFAM" id="SSF101738">
    <property type="entry name" value="SspB-like"/>
    <property type="match status" value="1"/>
</dbReference>